<name>A0AAE3K952_9EURY</name>
<protein>
    <submittedName>
        <fullName evidence="4">Restriction endonuclease</fullName>
        <ecNumber evidence="4">3.1.21.-</ecNumber>
    </submittedName>
</protein>
<reference evidence="4" key="1">
    <citation type="journal article" date="2022" name="Syst. Appl. Microbiol.">
        <title>Natronocalculus amylovorans gen. nov., sp. nov., and Natranaeroarchaeum aerophilus sp. nov., dominant culturable amylolytic natronoarchaea from hypersaline soda lakes in southwestern Siberia.</title>
        <authorList>
            <person name="Sorokin D.Y."/>
            <person name="Elcheninov A.G."/>
            <person name="Khizhniak T.V."/>
            <person name="Koenen M."/>
            <person name="Bale N.J."/>
            <person name="Damste J.S.S."/>
            <person name="Kublanov I.V."/>
        </authorList>
    </citation>
    <scope>NUCLEOTIDE SEQUENCE</scope>
    <source>
        <strain evidence="4">AArc-St2</strain>
    </source>
</reference>
<sequence>MGKDTNSGPSQSQASTQSDRQGTPDSTNTPPFEEGPVESTEQLKTVLQQMDPYEFEHFVADLWERMGWETEVSSASMDEGVDVVARKSHPYDQLTLIQAKRYGPNTTVGSPDIQQYASLGQQYNGVDKVVIVTTNEFTGQARDLASRLNVKLINGDDLVSLLVEYDALDLFVEYFDFITPADNDSEQSDEPPDADPGVAKTNRESNTDTSRSEPAPSTRWQKAILASIPGWFIGFFGVTVLPESLWAIIFFTVWLGLPIALFFDARALRRRGDWPKYWWAYVLTSLIWLFAIIPAGVYLWRRRSVDLGETSGNSPTETATVQSEESTHRQESSENATESNSETSSESVSQDGRVTVQRQSNAPEHPNETGLMSFEYNGEQYHTQTVTSPNSAYTAAWQDGRSGEGNDDPQHGRVFLFEDDELSFTTKIARPNAAAVAKNGIVSVVDWQFGWGETRSGTLHVFNRSGHPLVKHDFDSNLGPTAITSDGEYAATSTYNPDCSTYIFHVDTGEQVIRHENKHGNVQDLEFIDRDGSIMLRLGSTEGDSTYGIDLGGHIVWKSDSLKQRDRLDALLERSTTESLDEARETLQKALDLASKEYEQRNVVQQLADTHWQLATTIKKEEGVTDEWWMHLDRAAQYYRQSLPRYAGKQGLAKVKRKQGTQHLNDGNETDARNCFEEIASLEKQYDVQLLTDTDKRRLTELA</sequence>
<feature type="region of interest" description="Disordered" evidence="1">
    <location>
        <begin position="650"/>
        <end position="669"/>
    </location>
</feature>
<dbReference type="SUPFAM" id="SSF52980">
    <property type="entry name" value="Restriction endonuclease-like"/>
    <property type="match status" value="1"/>
</dbReference>
<dbReference type="InterPro" id="IPR011990">
    <property type="entry name" value="TPR-like_helical_dom_sf"/>
</dbReference>
<dbReference type="GO" id="GO:0003677">
    <property type="term" value="F:DNA binding"/>
    <property type="evidence" value="ECO:0007669"/>
    <property type="project" value="InterPro"/>
</dbReference>
<evidence type="ECO:0000256" key="2">
    <source>
        <dbReference type="SAM" id="Phobius"/>
    </source>
</evidence>
<keyword evidence="5" id="KW-1185">Reference proteome</keyword>
<evidence type="ECO:0000313" key="5">
    <source>
        <dbReference type="Proteomes" id="UP001203207"/>
    </source>
</evidence>
<dbReference type="InterPro" id="IPR007560">
    <property type="entry name" value="Restrct_endonuc_IV_Mrr"/>
</dbReference>
<reference evidence="4" key="2">
    <citation type="submission" date="2022-02" db="EMBL/GenBank/DDBJ databases">
        <authorList>
            <person name="Elcheninov A.G."/>
            <person name="Sorokin D.Y."/>
            <person name="Kublanov I.V."/>
        </authorList>
    </citation>
    <scope>NUCLEOTIDE SEQUENCE</scope>
    <source>
        <strain evidence="4">AArc-St2</strain>
    </source>
</reference>
<dbReference type="PANTHER" id="PTHR30015:SF7">
    <property type="entry name" value="TYPE IV METHYL-DIRECTED RESTRICTION ENZYME ECOKMRR"/>
    <property type="match status" value="1"/>
</dbReference>
<feature type="region of interest" description="Disordered" evidence="1">
    <location>
        <begin position="182"/>
        <end position="217"/>
    </location>
</feature>
<dbReference type="InterPro" id="IPR011047">
    <property type="entry name" value="Quinoprotein_ADH-like_sf"/>
</dbReference>
<dbReference type="InterPro" id="IPR052906">
    <property type="entry name" value="Type_IV_Methyl-Rstrct_Enzyme"/>
</dbReference>
<keyword evidence="2" id="KW-1133">Transmembrane helix</keyword>
<keyword evidence="4" id="KW-0255">Endonuclease</keyword>
<proteinExistence type="predicted"/>
<comment type="caution">
    <text evidence="4">The sequence shown here is derived from an EMBL/GenBank/DDBJ whole genome shotgun (WGS) entry which is preliminary data.</text>
</comment>
<dbReference type="SUPFAM" id="SSF50998">
    <property type="entry name" value="Quinoprotein alcohol dehydrogenase-like"/>
    <property type="match status" value="1"/>
</dbReference>
<accession>A0AAE3K952</accession>
<evidence type="ECO:0000313" key="4">
    <source>
        <dbReference type="EMBL" id="MCL9817721.1"/>
    </source>
</evidence>
<feature type="transmembrane region" description="Helical" evidence="2">
    <location>
        <begin position="277"/>
        <end position="300"/>
    </location>
</feature>
<feature type="region of interest" description="Disordered" evidence="1">
    <location>
        <begin position="309"/>
        <end position="371"/>
    </location>
</feature>
<dbReference type="InterPro" id="IPR011335">
    <property type="entry name" value="Restrct_endonuc-II-like"/>
</dbReference>
<dbReference type="EC" id="3.1.21.-" evidence="4"/>
<dbReference type="EMBL" id="JAKRVX010000005">
    <property type="protein sequence ID" value="MCL9817721.1"/>
    <property type="molecule type" value="Genomic_DNA"/>
</dbReference>
<keyword evidence="2" id="KW-0812">Transmembrane</keyword>
<feature type="compositionally biased region" description="Polar residues" evidence="1">
    <location>
        <begin position="1"/>
        <end position="30"/>
    </location>
</feature>
<organism evidence="4 5">
    <name type="scientific">Natronocalculus amylovorans</name>
    <dbReference type="NCBI Taxonomy" id="2917812"/>
    <lineage>
        <taxon>Archaea</taxon>
        <taxon>Methanobacteriati</taxon>
        <taxon>Methanobacteriota</taxon>
        <taxon>Stenosarchaea group</taxon>
        <taxon>Halobacteria</taxon>
        <taxon>Halobacteriales</taxon>
        <taxon>Haloferacaceae</taxon>
        <taxon>Natronocalculus</taxon>
    </lineage>
</organism>
<evidence type="ECO:0000259" key="3">
    <source>
        <dbReference type="Pfam" id="PF04471"/>
    </source>
</evidence>
<feature type="region of interest" description="Disordered" evidence="1">
    <location>
        <begin position="1"/>
        <end position="40"/>
    </location>
</feature>
<feature type="transmembrane region" description="Helical" evidence="2">
    <location>
        <begin position="223"/>
        <end position="241"/>
    </location>
</feature>
<keyword evidence="4" id="KW-0378">Hydrolase</keyword>
<gene>
    <name evidence="4" type="ORF">AArcSt2_12270</name>
</gene>
<dbReference type="GO" id="GO:0009307">
    <property type="term" value="P:DNA restriction-modification system"/>
    <property type="evidence" value="ECO:0007669"/>
    <property type="project" value="InterPro"/>
</dbReference>
<feature type="domain" description="Restriction endonuclease type IV Mrr" evidence="3">
    <location>
        <begin position="47"/>
        <end position="162"/>
    </location>
</feature>
<feature type="transmembrane region" description="Helical" evidence="2">
    <location>
        <begin position="247"/>
        <end position="265"/>
    </location>
</feature>
<dbReference type="Proteomes" id="UP001203207">
    <property type="component" value="Unassembled WGS sequence"/>
</dbReference>
<dbReference type="Gene3D" id="1.25.40.10">
    <property type="entry name" value="Tetratricopeptide repeat domain"/>
    <property type="match status" value="1"/>
</dbReference>
<dbReference type="RefSeq" id="WP_250585012.1">
    <property type="nucleotide sequence ID" value="NZ_JAKRVX010000005.1"/>
</dbReference>
<feature type="compositionally biased region" description="Low complexity" evidence="1">
    <location>
        <begin position="333"/>
        <end position="349"/>
    </location>
</feature>
<feature type="compositionally biased region" description="Polar residues" evidence="1">
    <location>
        <begin position="350"/>
        <end position="362"/>
    </location>
</feature>
<feature type="compositionally biased region" description="Acidic residues" evidence="1">
    <location>
        <begin position="183"/>
        <end position="193"/>
    </location>
</feature>
<dbReference type="GO" id="GO:0015666">
    <property type="term" value="F:restriction endodeoxyribonuclease activity"/>
    <property type="evidence" value="ECO:0007669"/>
    <property type="project" value="TreeGrafter"/>
</dbReference>
<keyword evidence="4" id="KW-0540">Nuclease</keyword>
<evidence type="ECO:0000256" key="1">
    <source>
        <dbReference type="SAM" id="MobiDB-lite"/>
    </source>
</evidence>
<keyword evidence="2" id="KW-0472">Membrane</keyword>
<dbReference type="InterPro" id="IPR011856">
    <property type="entry name" value="tRNA_endonuc-like_dom_sf"/>
</dbReference>
<dbReference type="PANTHER" id="PTHR30015">
    <property type="entry name" value="MRR RESTRICTION SYSTEM PROTEIN"/>
    <property type="match status" value="1"/>
</dbReference>
<dbReference type="AlphaFoldDB" id="A0AAE3K952"/>
<feature type="compositionally biased region" description="Polar residues" evidence="1">
    <location>
        <begin position="310"/>
        <end position="324"/>
    </location>
</feature>
<dbReference type="Pfam" id="PF04471">
    <property type="entry name" value="Mrr_cat"/>
    <property type="match status" value="1"/>
</dbReference>
<dbReference type="Gene3D" id="3.40.1350.10">
    <property type="match status" value="1"/>
</dbReference>